<keyword evidence="4" id="KW-1185">Reference proteome</keyword>
<evidence type="ECO:0000313" key="1">
    <source>
        <dbReference type="EMBL" id="KRT53652.1"/>
    </source>
</evidence>
<evidence type="ECO:0000313" key="3">
    <source>
        <dbReference type="Proteomes" id="UP000051276"/>
    </source>
</evidence>
<dbReference type="Proteomes" id="UP000051634">
    <property type="component" value="Unassembled WGS sequence"/>
</dbReference>
<dbReference type="EMBL" id="LMXI01000617">
    <property type="protein sequence ID" value="KRT57004.1"/>
    <property type="molecule type" value="Genomic_DNA"/>
</dbReference>
<proteinExistence type="predicted"/>
<sequence>MRESSGSFVATRRTYIGTYASCNIQLEYKVFSSTYGIFLWNLLASCGSCRICRQEDYHQSKGGETHEQE</sequence>
<dbReference type="AlphaFoldDB" id="A0A0T5Z2B5"/>
<dbReference type="EMBL" id="LDXT01000096">
    <property type="protein sequence ID" value="KRT53652.1"/>
    <property type="molecule type" value="Genomic_DNA"/>
</dbReference>
<organism evidence="2 3">
    <name type="scientific">endosymbiont of Ridgeia piscesae</name>
    <dbReference type="NCBI Taxonomy" id="54398"/>
    <lineage>
        <taxon>Bacteria</taxon>
        <taxon>Pseudomonadati</taxon>
        <taxon>Pseudomonadota</taxon>
        <taxon>Gammaproteobacteria</taxon>
        <taxon>sulfur-oxidizing symbionts</taxon>
    </lineage>
</organism>
<accession>A0A0T5Z2B5</accession>
<name>A0A0T5Z2B5_9GAMM</name>
<evidence type="ECO:0000313" key="4">
    <source>
        <dbReference type="Proteomes" id="UP000051634"/>
    </source>
</evidence>
<dbReference type="Proteomes" id="UP000051276">
    <property type="component" value="Unassembled WGS sequence"/>
</dbReference>
<evidence type="ECO:0000313" key="2">
    <source>
        <dbReference type="EMBL" id="KRT57004.1"/>
    </source>
</evidence>
<reference evidence="3 4" key="1">
    <citation type="submission" date="2015-11" db="EMBL/GenBank/DDBJ databases">
        <title>The genome of Candidatus Endoriftia persephone in Ridgeia piscesae and population structure of the North Eastern Pacific vestimentiferan symbionts.</title>
        <authorList>
            <person name="Perez M."/>
            <person name="Juniper K.S."/>
        </authorList>
    </citation>
    <scope>NUCLEOTIDE SEQUENCE [LARGE SCALE GENOMIC DNA]</scope>
    <source>
        <strain evidence="2">Ind10</strain>
        <strain evidence="1">Ind11</strain>
    </source>
</reference>
<protein>
    <submittedName>
        <fullName evidence="2">Uncharacterized protein</fullName>
    </submittedName>
</protein>
<gene>
    <name evidence="1" type="ORF">Ga0074115_10687</name>
    <name evidence="2" type="ORF">Ga0076813_10779</name>
</gene>
<comment type="caution">
    <text evidence="2">The sequence shown here is derived from an EMBL/GenBank/DDBJ whole genome shotgun (WGS) entry which is preliminary data.</text>
</comment>